<proteinExistence type="predicted"/>
<accession>A0A2U1MJ08</accession>
<dbReference type="AlphaFoldDB" id="A0A2U1MJ08"/>
<dbReference type="Proteomes" id="UP000245207">
    <property type="component" value="Unassembled WGS sequence"/>
</dbReference>
<dbReference type="STRING" id="35608.A0A2U1MJ08"/>
<evidence type="ECO:0000256" key="1">
    <source>
        <dbReference type="SAM" id="MobiDB-lite"/>
    </source>
</evidence>
<protein>
    <submittedName>
        <fullName evidence="2">DNA glycosylase</fullName>
    </submittedName>
</protein>
<dbReference type="GO" id="GO:0019104">
    <property type="term" value="F:DNA N-glycosylase activity"/>
    <property type="evidence" value="ECO:0007669"/>
    <property type="project" value="InterPro"/>
</dbReference>
<dbReference type="EMBL" id="PKPP01005149">
    <property type="protein sequence ID" value="PWA61255.1"/>
    <property type="molecule type" value="Genomic_DNA"/>
</dbReference>
<dbReference type="PANTHER" id="PTHR46213">
    <property type="entry name" value="TRANSCRIPTIONAL ACTIVATOR DEMETER"/>
    <property type="match status" value="1"/>
</dbReference>
<dbReference type="PANTHER" id="PTHR46213:SF13">
    <property type="entry name" value="DEMETER-LIKE PROTEIN 2-RELATED"/>
    <property type="match status" value="1"/>
</dbReference>
<reference evidence="2 3" key="1">
    <citation type="journal article" date="2018" name="Mol. Plant">
        <title>The genome of Artemisia annua provides insight into the evolution of Asteraceae family and artemisinin biosynthesis.</title>
        <authorList>
            <person name="Shen Q."/>
            <person name="Zhang L."/>
            <person name="Liao Z."/>
            <person name="Wang S."/>
            <person name="Yan T."/>
            <person name="Shi P."/>
            <person name="Liu M."/>
            <person name="Fu X."/>
            <person name="Pan Q."/>
            <person name="Wang Y."/>
            <person name="Lv Z."/>
            <person name="Lu X."/>
            <person name="Zhang F."/>
            <person name="Jiang W."/>
            <person name="Ma Y."/>
            <person name="Chen M."/>
            <person name="Hao X."/>
            <person name="Li L."/>
            <person name="Tang Y."/>
            <person name="Lv G."/>
            <person name="Zhou Y."/>
            <person name="Sun X."/>
            <person name="Brodelius P.E."/>
            <person name="Rose J.K.C."/>
            <person name="Tang K."/>
        </authorList>
    </citation>
    <scope>NUCLEOTIDE SEQUENCE [LARGE SCALE GENOMIC DNA]</scope>
    <source>
        <strain evidence="3">cv. Huhao1</strain>
        <tissue evidence="2">Leaf</tissue>
    </source>
</reference>
<comment type="caution">
    <text evidence="2">The sequence shown here is derived from an EMBL/GenBank/DDBJ whole genome shotgun (WGS) entry which is preliminary data.</text>
</comment>
<sequence>MAASQAIPKRRCHSVATIKNSEADDVITDFETSKLFGPPLNLIHEEETTILKDQPSMVLDNQALDTCHLPNKANSSKGIPINVDDSTSVVDKRICFENTDTKDKSKEQKASGEPPSGPAQEERRRAIDWDSLRKEALLNSEKKERSKDAADSLDYEALRRAHVNEISDAIRECGMNNLVADRMKLSANNEKCEKHKFIEFT</sequence>
<feature type="compositionally biased region" description="Basic and acidic residues" evidence="1">
    <location>
        <begin position="98"/>
        <end position="110"/>
    </location>
</feature>
<keyword evidence="3" id="KW-1185">Reference proteome</keyword>
<dbReference type="GO" id="GO:0141166">
    <property type="term" value="P:chromosomal 5-methylcytosine DNA demethylation pathway"/>
    <property type="evidence" value="ECO:0007669"/>
    <property type="project" value="InterPro"/>
</dbReference>
<gene>
    <name evidence="2" type="ORF">CTI12_AA376680</name>
</gene>
<dbReference type="InterPro" id="IPR044811">
    <property type="entry name" value="DME/ROS1"/>
</dbReference>
<name>A0A2U1MJ08_ARTAN</name>
<feature type="region of interest" description="Disordered" evidence="1">
    <location>
        <begin position="98"/>
        <end position="126"/>
    </location>
</feature>
<dbReference type="GO" id="GO:0035514">
    <property type="term" value="F:DNA demethylase activity"/>
    <property type="evidence" value="ECO:0007669"/>
    <property type="project" value="InterPro"/>
</dbReference>
<dbReference type="OrthoDB" id="5607at2759"/>
<organism evidence="2 3">
    <name type="scientific">Artemisia annua</name>
    <name type="common">Sweet wormwood</name>
    <dbReference type="NCBI Taxonomy" id="35608"/>
    <lineage>
        <taxon>Eukaryota</taxon>
        <taxon>Viridiplantae</taxon>
        <taxon>Streptophyta</taxon>
        <taxon>Embryophyta</taxon>
        <taxon>Tracheophyta</taxon>
        <taxon>Spermatophyta</taxon>
        <taxon>Magnoliopsida</taxon>
        <taxon>eudicotyledons</taxon>
        <taxon>Gunneridae</taxon>
        <taxon>Pentapetalae</taxon>
        <taxon>asterids</taxon>
        <taxon>campanulids</taxon>
        <taxon>Asterales</taxon>
        <taxon>Asteraceae</taxon>
        <taxon>Asteroideae</taxon>
        <taxon>Anthemideae</taxon>
        <taxon>Artemisiinae</taxon>
        <taxon>Artemisia</taxon>
    </lineage>
</organism>
<evidence type="ECO:0000313" key="3">
    <source>
        <dbReference type="Proteomes" id="UP000245207"/>
    </source>
</evidence>
<evidence type="ECO:0000313" key="2">
    <source>
        <dbReference type="EMBL" id="PWA61255.1"/>
    </source>
</evidence>